<proteinExistence type="predicted"/>
<feature type="transmembrane region" description="Helical" evidence="1">
    <location>
        <begin position="63"/>
        <end position="85"/>
    </location>
</feature>
<keyword evidence="1" id="KW-1133">Transmembrane helix</keyword>
<dbReference type="Proteomes" id="UP000523362">
    <property type="component" value="Unassembled WGS sequence"/>
</dbReference>
<name>A0A7X0X3V2_LISSE</name>
<feature type="domain" description="VanZ-like" evidence="2">
    <location>
        <begin position="69"/>
        <end position="211"/>
    </location>
</feature>
<dbReference type="PANTHER" id="PTHR36834">
    <property type="entry name" value="MEMBRANE PROTEIN-RELATED"/>
    <property type="match status" value="1"/>
</dbReference>
<dbReference type="EMBL" id="JAARRG010000012">
    <property type="protein sequence ID" value="MBC1487149.1"/>
    <property type="molecule type" value="Genomic_DNA"/>
</dbReference>
<organism evidence="3 4">
    <name type="scientific">Listeria seeligeri</name>
    <dbReference type="NCBI Taxonomy" id="1640"/>
    <lineage>
        <taxon>Bacteria</taxon>
        <taxon>Bacillati</taxon>
        <taxon>Bacillota</taxon>
        <taxon>Bacilli</taxon>
        <taxon>Bacillales</taxon>
        <taxon>Listeriaceae</taxon>
        <taxon>Listeria</taxon>
    </lineage>
</organism>
<keyword evidence="1" id="KW-0472">Membrane</keyword>
<sequence length="224" mass="25491">MQVQKCRFFVLLLPVLYLLYGVSLALQFGNNADLINTIANSCLLFIATIILTKMAKLKNWLDFIWFCVFILYIFILLHLVAYISIGDFVNSTYTGNFHIQKEMINLIPFTTIENTFTQTLPTMPTIIQIIGNVLLLSPLSFFLLYFKITKSGWKALLVVFLTSCGIELLQFVQTTMITGFESMSLPPDRSTDVDDIILNTLSGLIGVVLAYSIPQVRKRINKRR</sequence>
<keyword evidence="1" id="KW-0812">Transmembrane</keyword>
<reference evidence="3 4" key="1">
    <citation type="submission" date="2020-03" db="EMBL/GenBank/DDBJ databases">
        <title>Soil Listeria distribution.</title>
        <authorList>
            <person name="Liao J."/>
            <person name="Wiedmann M."/>
        </authorList>
    </citation>
    <scope>NUCLEOTIDE SEQUENCE [LARGE SCALE GENOMIC DNA]</scope>
    <source>
        <strain evidence="3 4">FSL L7-1560</strain>
    </source>
</reference>
<evidence type="ECO:0000313" key="4">
    <source>
        <dbReference type="Proteomes" id="UP000523362"/>
    </source>
</evidence>
<feature type="transmembrane region" description="Helical" evidence="1">
    <location>
        <begin position="196"/>
        <end position="214"/>
    </location>
</feature>
<accession>A0A7X0X3V2</accession>
<dbReference type="Pfam" id="PF04892">
    <property type="entry name" value="VanZ"/>
    <property type="match status" value="1"/>
</dbReference>
<feature type="transmembrane region" description="Helical" evidence="1">
    <location>
        <begin position="126"/>
        <end position="146"/>
    </location>
</feature>
<dbReference type="AlphaFoldDB" id="A0A7X0X3V2"/>
<dbReference type="RefSeq" id="WP_185336168.1">
    <property type="nucleotide sequence ID" value="NZ_JAAIYQ010000001.1"/>
</dbReference>
<evidence type="ECO:0000313" key="3">
    <source>
        <dbReference type="EMBL" id="MBC1487149.1"/>
    </source>
</evidence>
<dbReference type="InterPro" id="IPR053150">
    <property type="entry name" value="Teicoplanin_resist-assoc"/>
</dbReference>
<gene>
    <name evidence="3" type="ORF">HB897_13010</name>
</gene>
<protein>
    <submittedName>
        <fullName evidence="3">VanZ family protein</fullName>
    </submittedName>
</protein>
<dbReference type="PANTHER" id="PTHR36834:SF2">
    <property type="entry name" value="MEMBRANE PROTEIN"/>
    <property type="match status" value="1"/>
</dbReference>
<evidence type="ECO:0000256" key="1">
    <source>
        <dbReference type="SAM" id="Phobius"/>
    </source>
</evidence>
<feature type="transmembrane region" description="Helical" evidence="1">
    <location>
        <begin position="34"/>
        <end position="51"/>
    </location>
</feature>
<feature type="transmembrane region" description="Helical" evidence="1">
    <location>
        <begin position="155"/>
        <end position="176"/>
    </location>
</feature>
<dbReference type="InterPro" id="IPR006976">
    <property type="entry name" value="VanZ-like"/>
</dbReference>
<evidence type="ECO:0000259" key="2">
    <source>
        <dbReference type="Pfam" id="PF04892"/>
    </source>
</evidence>
<comment type="caution">
    <text evidence="3">The sequence shown here is derived from an EMBL/GenBank/DDBJ whole genome shotgun (WGS) entry which is preliminary data.</text>
</comment>